<dbReference type="RefSeq" id="WP_342745738.1">
    <property type="nucleotide sequence ID" value="NZ_FONL01000001.1"/>
</dbReference>
<dbReference type="HAMAP" id="MF_00274">
    <property type="entry name" value="DNA_YbaB_EbfC"/>
    <property type="match status" value="1"/>
</dbReference>
<comment type="function">
    <text evidence="2">Binds to DNA and alters its conformation. May be involved in regulation of gene expression, nucleoid organization and DNA protection.</text>
</comment>
<dbReference type="PANTHER" id="PTHR33449:SF1">
    <property type="entry name" value="NUCLEOID-ASSOCIATED PROTEIN YBAB"/>
    <property type="match status" value="1"/>
</dbReference>
<comment type="similarity">
    <text evidence="2">Belongs to the YbaB/EbfC family.</text>
</comment>
<dbReference type="GO" id="GO:0043590">
    <property type="term" value="C:bacterial nucleoid"/>
    <property type="evidence" value="ECO:0007669"/>
    <property type="project" value="UniProtKB-UniRule"/>
</dbReference>
<gene>
    <name evidence="3" type="ORF">SAMN05216245_101303</name>
</gene>
<dbReference type="PANTHER" id="PTHR33449">
    <property type="entry name" value="NUCLEOID-ASSOCIATED PROTEIN YBAB"/>
    <property type="match status" value="1"/>
</dbReference>
<dbReference type="EMBL" id="FONL01000001">
    <property type="protein sequence ID" value="SFE07728.1"/>
    <property type="molecule type" value="Genomic_DNA"/>
</dbReference>
<dbReference type="Pfam" id="PF02575">
    <property type="entry name" value="YbaB_DNA_bd"/>
    <property type="match status" value="1"/>
</dbReference>
<proteinExistence type="inferred from homology"/>
<evidence type="ECO:0000313" key="4">
    <source>
        <dbReference type="Proteomes" id="UP000198896"/>
    </source>
</evidence>
<dbReference type="STRING" id="1123323.SAMN05216245_101303"/>
<dbReference type="AlphaFoldDB" id="A0A1I1XM84"/>
<comment type="subunit">
    <text evidence="2">Homodimer.</text>
</comment>
<sequence length="113" mass="12063">MKGMKFPGMGGMGNMQGMLQKVQKMQAEMQKVQAELQARTFESTSGGGAVKVTVTGKKELTGVVIDPQVVDPEDVEMLQDLILAAVNEALHQVDTVTEAEMNKVTGGLKIPGM</sequence>
<evidence type="ECO:0000256" key="2">
    <source>
        <dbReference type="HAMAP-Rule" id="MF_00274"/>
    </source>
</evidence>
<evidence type="ECO:0000313" key="3">
    <source>
        <dbReference type="EMBL" id="SFE07728.1"/>
    </source>
</evidence>
<dbReference type="GO" id="GO:0005829">
    <property type="term" value="C:cytosol"/>
    <property type="evidence" value="ECO:0007669"/>
    <property type="project" value="TreeGrafter"/>
</dbReference>
<reference evidence="3 4" key="1">
    <citation type="submission" date="2016-10" db="EMBL/GenBank/DDBJ databases">
        <authorList>
            <person name="de Groot N.N."/>
        </authorList>
    </citation>
    <scope>NUCLEOTIDE SEQUENCE [LARGE SCALE GENOMIC DNA]</scope>
    <source>
        <strain evidence="3 4">DSM 9236</strain>
    </source>
</reference>
<accession>A0A1I1XM84</accession>
<keyword evidence="1 2" id="KW-0238">DNA-binding</keyword>
<organism evidence="3 4">
    <name type="scientific">Succiniclasticum ruminis DSM 9236</name>
    <dbReference type="NCBI Taxonomy" id="1123323"/>
    <lineage>
        <taxon>Bacteria</taxon>
        <taxon>Bacillati</taxon>
        <taxon>Bacillota</taxon>
        <taxon>Negativicutes</taxon>
        <taxon>Acidaminococcales</taxon>
        <taxon>Acidaminococcaceae</taxon>
        <taxon>Succiniclasticum</taxon>
    </lineage>
</organism>
<dbReference type="Proteomes" id="UP000198896">
    <property type="component" value="Unassembled WGS sequence"/>
</dbReference>
<dbReference type="GO" id="GO:0003677">
    <property type="term" value="F:DNA binding"/>
    <property type="evidence" value="ECO:0007669"/>
    <property type="project" value="UniProtKB-UniRule"/>
</dbReference>
<dbReference type="Gene3D" id="3.30.1310.10">
    <property type="entry name" value="Nucleoid-associated protein YbaB-like domain"/>
    <property type="match status" value="1"/>
</dbReference>
<protein>
    <recommendedName>
        <fullName evidence="2">Nucleoid-associated protein SAMN05216245_101303</fullName>
    </recommendedName>
</protein>
<evidence type="ECO:0000256" key="1">
    <source>
        <dbReference type="ARBA" id="ARBA00023125"/>
    </source>
</evidence>
<name>A0A1I1XM84_9FIRM</name>
<keyword evidence="4" id="KW-1185">Reference proteome</keyword>
<dbReference type="SUPFAM" id="SSF82607">
    <property type="entry name" value="YbaB-like"/>
    <property type="match status" value="1"/>
</dbReference>
<dbReference type="InterPro" id="IPR004401">
    <property type="entry name" value="YbaB/EbfC"/>
</dbReference>
<keyword evidence="2" id="KW-0963">Cytoplasm</keyword>
<comment type="subcellular location">
    <subcellularLocation>
        <location evidence="2">Cytoplasm</location>
        <location evidence="2">Nucleoid</location>
    </subcellularLocation>
</comment>
<dbReference type="PIRSF" id="PIRSF004555">
    <property type="entry name" value="UCP004555"/>
    <property type="match status" value="1"/>
</dbReference>
<dbReference type="NCBIfam" id="TIGR00103">
    <property type="entry name" value="DNA_YbaB_EbfC"/>
    <property type="match status" value="1"/>
</dbReference>
<dbReference type="InterPro" id="IPR036894">
    <property type="entry name" value="YbaB-like_sf"/>
</dbReference>